<evidence type="ECO:0000313" key="5">
    <source>
        <dbReference type="Proteomes" id="UP000718281"/>
    </source>
</evidence>
<dbReference type="Proteomes" id="UP000718281">
    <property type="component" value="Unassembled WGS sequence"/>
</dbReference>
<gene>
    <name evidence="4" type="ORF">IPF40_11140</name>
</gene>
<feature type="compositionally biased region" description="Low complexity" evidence="3">
    <location>
        <begin position="206"/>
        <end position="215"/>
    </location>
</feature>
<dbReference type="GO" id="GO:0030313">
    <property type="term" value="C:cell envelope"/>
    <property type="evidence" value="ECO:0007669"/>
    <property type="project" value="UniProtKB-SubCell"/>
</dbReference>
<dbReference type="SUPFAM" id="SSF111369">
    <property type="entry name" value="HlyD-like secretion proteins"/>
    <property type="match status" value="1"/>
</dbReference>
<feature type="compositionally biased region" description="Basic and acidic residues" evidence="3">
    <location>
        <begin position="216"/>
        <end position="237"/>
    </location>
</feature>
<organism evidence="4 5">
    <name type="scientific">Candidatus Phosphoribacter hodrii</name>
    <dbReference type="NCBI Taxonomy" id="2953743"/>
    <lineage>
        <taxon>Bacteria</taxon>
        <taxon>Bacillati</taxon>
        <taxon>Actinomycetota</taxon>
        <taxon>Actinomycetes</taxon>
        <taxon>Micrococcales</taxon>
        <taxon>Dermatophilaceae</taxon>
        <taxon>Candidatus Phosphoribacter</taxon>
    </lineage>
</organism>
<feature type="compositionally biased region" description="Low complexity" evidence="3">
    <location>
        <begin position="129"/>
        <end position="167"/>
    </location>
</feature>
<protein>
    <submittedName>
        <fullName evidence="4">Biotin/lipoyl-binding protein</fullName>
    </submittedName>
</protein>
<evidence type="ECO:0000256" key="1">
    <source>
        <dbReference type="ARBA" id="ARBA00004196"/>
    </source>
</evidence>
<comment type="subcellular location">
    <subcellularLocation>
        <location evidence="1">Cell envelope</location>
    </subcellularLocation>
</comment>
<evidence type="ECO:0000256" key="3">
    <source>
        <dbReference type="SAM" id="MobiDB-lite"/>
    </source>
</evidence>
<proteinExistence type="predicted"/>
<dbReference type="InterPro" id="IPR050465">
    <property type="entry name" value="UPF0194_transport"/>
</dbReference>
<evidence type="ECO:0000256" key="2">
    <source>
        <dbReference type="ARBA" id="ARBA00023054"/>
    </source>
</evidence>
<dbReference type="PANTHER" id="PTHR32347">
    <property type="entry name" value="EFFLUX SYSTEM COMPONENT YKNX-RELATED"/>
    <property type="match status" value="1"/>
</dbReference>
<comment type="caution">
    <text evidence="4">The sequence shown here is derived from an EMBL/GenBank/DDBJ whole genome shotgun (WGS) entry which is preliminary data.</text>
</comment>
<evidence type="ECO:0000313" key="4">
    <source>
        <dbReference type="EMBL" id="MBK6301566.1"/>
    </source>
</evidence>
<dbReference type="Gene3D" id="2.40.50.100">
    <property type="match status" value="1"/>
</dbReference>
<reference evidence="4 5" key="1">
    <citation type="submission" date="2020-10" db="EMBL/GenBank/DDBJ databases">
        <title>Connecting structure to function with the recovery of over 1000 high-quality activated sludge metagenome-assembled genomes encoding full-length rRNA genes using long-read sequencing.</title>
        <authorList>
            <person name="Singleton C.M."/>
            <person name="Petriglieri F."/>
            <person name="Kristensen J.M."/>
            <person name="Kirkegaard R.H."/>
            <person name="Michaelsen T.Y."/>
            <person name="Andersen M.H."/>
            <person name="Karst S.M."/>
            <person name="Dueholm M.S."/>
            <person name="Nielsen P.H."/>
            <person name="Albertsen M."/>
        </authorList>
    </citation>
    <scope>NUCLEOTIDE SEQUENCE [LARGE SCALE GENOMIC DNA]</scope>
    <source>
        <strain evidence="4">AalE_18-Q3-R2-46_BAT3C.188</strain>
    </source>
</reference>
<feature type="region of interest" description="Disordered" evidence="3">
    <location>
        <begin position="126"/>
        <end position="179"/>
    </location>
</feature>
<dbReference type="PANTHER" id="PTHR32347:SF23">
    <property type="entry name" value="BLL5650 PROTEIN"/>
    <property type="match status" value="1"/>
</dbReference>
<feature type="compositionally biased region" description="Gly residues" evidence="3">
    <location>
        <begin position="168"/>
        <end position="177"/>
    </location>
</feature>
<accession>A0A935CFY9</accession>
<dbReference type="EMBL" id="JADIXZ010000004">
    <property type="protein sequence ID" value="MBK6301566.1"/>
    <property type="molecule type" value="Genomic_DNA"/>
</dbReference>
<feature type="region of interest" description="Disordered" evidence="3">
    <location>
        <begin position="206"/>
        <end position="245"/>
    </location>
</feature>
<dbReference type="AlphaFoldDB" id="A0A935CFY9"/>
<name>A0A935CFY9_9MICO</name>
<keyword evidence="2" id="KW-0175">Coiled coil</keyword>
<sequence length="245" mass="23951">MAERVLRIKRRRWLPMVGVGGAILLVAVGGTYVANGVSAGSETAALRTGQVTTGSIEQTLTLTGSVTRVSQMTAHFPVAGTVTGVSVAVGDVVTAGQALATLDTGPLNQAVLDAKSTLDQAKATLANDTTTASSSSSSSSASSSGTSSSSPTSSSSRTSASSSPSTSAGGGGGGGGQNQTTSALAAVAAAEALAKTACAPVLPVATATSTSVPTSRDLDRHVHADGDLDRHLDHDDLAPDGAGDC</sequence>